<comment type="similarity">
    <text evidence="1">Belongs to the 'phage' integrase family.</text>
</comment>
<dbReference type="AlphaFoldDB" id="A0A4R5DU53"/>
<keyword evidence="3" id="KW-0233">DNA recombination</keyword>
<accession>A0A4R5DU53</accession>
<dbReference type="InterPro" id="IPR010998">
    <property type="entry name" value="Integrase_recombinase_N"/>
</dbReference>
<dbReference type="PANTHER" id="PTHR30349">
    <property type="entry name" value="PHAGE INTEGRASE-RELATED"/>
    <property type="match status" value="1"/>
</dbReference>
<dbReference type="CDD" id="cd01185">
    <property type="entry name" value="INTN1_C_like"/>
    <property type="match status" value="1"/>
</dbReference>
<comment type="caution">
    <text evidence="5">The sequence shown here is derived from an EMBL/GenBank/DDBJ whole genome shotgun (WGS) entry which is preliminary data.</text>
</comment>
<reference evidence="5 6" key="1">
    <citation type="submission" date="2019-03" db="EMBL/GenBank/DDBJ databases">
        <title>Dyadobacter AR-3-6 sp. nov., isolated from arctic soil.</title>
        <authorList>
            <person name="Chaudhary D.K."/>
        </authorList>
    </citation>
    <scope>NUCLEOTIDE SEQUENCE [LARGE SCALE GENOMIC DNA]</scope>
    <source>
        <strain evidence="5 6">AR-3-6</strain>
    </source>
</reference>
<sequence>MIEKSFGLLFFLKQSKNQKSESRYVFLRITVNGKSKEISTKKQWEISRWSSNSGRALGNKEDSRTLNAYLELLSAQVYFAKQKLTESKKEITAEAIKDFIQGKVEAKRMILEIFQRHNDQMEALVGKEFAPATLTKYKTCLSHTRSFIETKYGKKDLELEDLNFEFISEFSFWLKTVRGCGQNATVKYLTNFKKIVIHCVNNGWIPRDPFSGFKLSKKEVERDILYKDELQAIADKELAIERLAQVRDIFLFSCYTGLAYIDVKQLKRSNLLMGIDSEPWLMTSREKTDSSIRIPLLPKAKEIINFYEKHPSCVKSGTVLPVLSNQKMNAYLKEIADLCGITKKLTFHVARHTFATTITLTNGVPFETVSKMLGHKSLKQTQHYAKIVDLKVSEDMKMLRTKL</sequence>
<keyword evidence="2" id="KW-0238">DNA-binding</keyword>
<dbReference type="InterPro" id="IPR050090">
    <property type="entry name" value="Tyrosine_recombinase_XerCD"/>
</dbReference>
<proteinExistence type="inferred from homology"/>
<dbReference type="InterPro" id="IPR035386">
    <property type="entry name" value="Arm-DNA-bind_5"/>
</dbReference>
<dbReference type="OrthoDB" id="1098628at2"/>
<evidence type="ECO:0000259" key="4">
    <source>
        <dbReference type="PROSITE" id="PS51898"/>
    </source>
</evidence>
<dbReference type="InterPro" id="IPR002104">
    <property type="entry name" value="Integrase_catalytic"/>
</dbReference>
<dbReference type="RefSeq" id="WP_131959298.1">
    <property type="nucleotide sequence ID" value="NZ_SMFL01000005.1"/>
</dbReference>
<dbReference type="PROSITE" id="PS51898">
    <property type="entry name" value="TYR_RECOMBINASE"/>
    <property type="match status" value="1"/>
</dbReference>
<dbReference type="InterPro" id="IPR011010">
    <property type="entry name" value="DNA_brk_join_enz"/>
</dbReference>
<evidence type="ECO:0000256" key="3">
    <source>
        <dbReference type="ARBA" id="ARBA00023172"/>
    </source>
</evidence>
<name>A0A4R5DU53_9BACT</name>
<evidence type="ECO:0000313" key="6">
    <source>
        <dbReference type="Proteomes" id="UP000294850"/>
    </source>
</evidence>
<evidence type="ECO:0000256" key="1">
    <source>
        <dbReference type="ARBA" id="ARBA00008857"/>
    </source>
</evidence>
<feature type="domain" description="Tyr recombinase" evidence="4">
    <location>
        <begin position="220"/>
        <end position="398"/>
    </location>
</feature>
<dbReference type="Gene3D" id="1.10.150.130">
    <property type="match status" value="1"/>
</dbReference>
<dbReference type="InterPro" id="IPR025269">
    <property type="entry name" value="SAM-like_dom"/>
</dbReference>
<dbReference type="Gene3D" id="1.10.443.10">
    <property type="entry name" value="Intergrase catalytic core"/>
    <property type="match status" value="1"/>
</dbReference>
<keyword evidence="6" id="KW-1185">Reference proteome</keyword>
<dbReference type="EMBL" id="SMFL01000005">
    <property type="protein sequence ID" value="TDE14715.1"/>
    <property type="molecule type" value="Genomic_DNA"/>
</dbReference>
<dbReference type="Pfam" id="PF13102">
    <property type="entry name" value="Phage_int_SAM_5"/>
    <property type="match status" value="1"/>
</dbReference>
<gene>
    <name evidence="5" type="ORF">E0F88_16140</name>
</gene>
<dbReference type="GO" id="GO:0015074">
    <property type="term" value="P:DNA integration"/>
    <property type="evidence" value="ECO:0007669"/>
    <property type="project" value="InterPro"/>
</dbReference>
<dbReference type="Pfam" id="PF17293">
    <property type="entry name" value="Arm-DNA-bind_5"/>
    <property type="match status" value="1"/>
</dbReference>
<dbReference type="PANTHER" id="PTHR30349:SF64">
    <property type="entry name" value="PROPHAGE INTEGRASE INTD-RELATED"/>
    <property type="match status" value="1"/>
</dbReference>
<dbReference type="InterPro" id="IPR013762">
    <property type="entry name" value="Integrase-like_cat_sf"/>
</dbReference>
<evidence type="ECO:0000256" key="2">
    <source>
        <dbReference type="ARBA" id="ARBA00023125"/>
    </source>
</evidence>
<dbReference type="Proteomes" id="UP000294850">
    <property type="component" value="Unassembled WGS sequence"/>
</dbReference>
<dbReference type="GO" id="GO:0006310">
    <property type="term" value="P:DNA recombination"/>
    <property type="evidence" value="ECO:0007669"/>
    <property type="project" value="UniProtKB-KW"/>
</dbReference>
<dbReference type="GO" id="GO:0003677">
    <property type="term" value="F:DNA binding"/>
    <property type="evidence" value="ECO:0007669"/>
    <property type="project" value="UniProtKB-KW"/>
</dbReference>
<organism evidence="5 6">
    <name type="scientific">Dyadobacter psychrotolerans</name>
    <dbReference type="NCBI Taxonomy" id="2541721"/>
    <lineage>
        <taxon>Bacteria</taxon>
        <taxon>Pseudomonadati</taxon>
        <taxon>Bacteroidota</taxon>
        <taxon>Cytophagia</taxon>
        <taxon>Cytophagales</taxon>
        <taxon>Spirosomataceae</taxon>
        <taxon>Dyadobacter</taxon>
    </lineage>
</organism>
<evidence type="ECO:0000313" key="5">
    <source>
        <dbReference type="EMBL" id="TDE14715.1"/>
    </source>
</evidence>
<dbReference type="Pfam" id="PF00589">
    <property type="entry name" value="Phage_integrase"/>
    <property type="match status" value="1"/>
</dbReference>
<protein>
    <submittedName>
        <fullName evidence="5">Site-specific integrase</fullName>
    </submittedName>
</protein>
<dbReference type="SUPFAM" id="SSF56349">
    <property type="entry name" value="DNA breaking-rejoining enzymes"/>
    <property type="match status" value="1"/>
</dbReference>